<keyword evidence="2" id="KW-1185">Reference proteome</keyword>
<comment type="caution">
    <text evidence="1">The sequence shown here is derived from an EMBL/GenBank/DDBJ whole genome shotgun (WGS) entry which is preliminary data.</text>
</comment>
<name>A0A828XX75_9LEPT</name>
<organism evidence="1 2">
    <name type="scientific">Leptospira kirschneri str. 200802841</name>
    <dbReference type="NCBI Taxonomy" id="1193047"/>
    <lineage>
        <taxon>Bacteria</taxon>
        <taxon>Pseudomonadati</taxon>
        <taxon>Spirochaetota</taxon>
        <taxon>Spirochaetia</taxon>
        <taxon>Leptospirales</taxon>
        <taxon>Leptospiraceae</taxon>
        <taxon>Leptospira</taxon>
    </lineage>
</organism>
<dbReference type="EMBL" id="AKWH02000029">
    <property type="protein sequence ID" value="EKO52098.1"/>
    <property type="molecule type" value="Genomic_DNA"/>
</dbReference>
<gene>
    <name evidence="1" type="ORF">LEP1GSC131_4260</name>
</gene>
<evidence type="ECO:0000313" key="2">
    <source>
        <dbReference type="Proteomes" id="UP000006339"/>
    </source>
</evidence>
<sequence length="77" mass="9447">MEFFNNSIQNQLSLNYLMWERENNDRHPLFDKNDTFEKARLFAYLYSDNHERREKAFCKFIFKTSDRKAKAKKVFNG</sequence>
<protein>
    <submittedName>
        <fullName evidence="1">Uncharacterized protein</fullName>
    </submittedName>
</protein>
<accession>A0A828XX75</accession>
<dbReference type="AlphaFoldDB" id="A0A828XX75"/>
<proteinExistence type="predicted"/>
<evidence type="ECO:0000313" key="1">
    <source>
        <dbReference type="EMBL" id="EKO52098.1"/>
    </source>
</evidence>
<dbReference type="Proteomes" id="UP000006339">
    <property type="component" value="Unassembled WGS sequence"/>
</dbReference>
<reference evidence="1" key="1">
    <citation type="submission" date="2012-10" db="EMBL/GenBank/DDBJ databases">
        <authorList>
            <person name="Harkins D.M."/>
            <person name="Durkin A.S."/>
            <person name="Brinkac L.M."/>
            <person name="Selengut J.D."/>
            <person name="Sanka R."/>
            <person name="DePew J."/>
            <person name="Purushe J."/>
            <person name="Picardeau M."/>
            <person name="Werts C."/>
            <person name="Goarant C."/>
            <person name="Vinetz J.M."/>
            <person name="Sutton G.G."/>
            <person name="Nelson W.C."/>
            <person name="Fouts D.E."/>
        </authorList>
    </citation>
    <scope>NUCLEOTIDE SEQUENCE [LARGE SCALE GENOMIC DNA]</scope>
    <source>
        <strain evidence="1">200802841</strain>
    </source>
</reference>